<evidence type="ECO:0000313" key="2">
    <source>
        <dbReference type="EMBL" id="KAH0451707.1"/>
    </source>
</evidence>
<accession>A0AAV7G658</accession>
<dbReference type="AlphaFoldDB" id="A0AAV7G658"/>
<organism evidence="2 3">
    <name type="scientific">Dendrobium chrysotoxum</name>
    <name type="common">Orchid</name>
    <dbReference type="NCBI Taxonomy" id="161865"/>
    <lineage>
        <taxon>Eukaryota</taxon>
        <taxon>Viridiplantae</taxon>
        <taxon>Streptophyta</taxon>
        <taxon>Embryophyta</taxon>
        <taxon>Tracheophyta</taxon>
        <taxon>Spermatophyta</taxon>
        <taxon>Magnoliopsida</taxon>
        <taxon>Liliopsida</taxon>
        <taxon>Asparagales</taxon>
        <taxon>Orchidaceae</taxon>
        <taxon>Epidendroideae</taxon>
        <taxon>Malaxideae</taxon>
        <taxon>Dendrobiinae</taxon>
        <taxon>Dendrobium</taxon>
    </lineage>
</organism>
<name>A0AAV7G658_DENCH</name>
<dbReference type="EMBL" id="JAGFBR010000017">
    <property type="protein sequence ID" value="KAH0451707.1"/>
    <property type="molecule type" value="Genomic_DNA"/>
</dbReference>
<reference evidence="2 3" key="1">
    <citation type="journal article" date="2021" name="Hortic Res">
        <title>Chromosome-scale assembly of the Dendrobium chrysotoxum genome enhances the understanding of orchid evolution.</title>
        <authorList>
            <person name="Zhang Y."/>
            <person name="Zhang G.Q."/>
            <person name="Zhang D."/>
            <person name="Liu X.D."/>
            <person name="Xu X.Y."/>
            <person name="Sun W.H."/>
            <person name="Yu X."/>
            <person name="Zhu X."/>
            <person name="Wang Z.W."/>
            <person name="Zhao X."/>
            <person name="Zhong W.Y."/>
            <person name="Chen H."/>
            <person name="Yin W.L."/>
            <person name="Huang T."/>
            <person name="Niu S.C."/>
            <person name="Liu Z.J."/>
        </authorList>
    </citation>
    <scope>NUCLEOTIDE SEQUENCE [LARGE SCALE GENOMIC DNA]</scope>
    <source>
        <strain evidence="2">Lindl</strain>
    </source>
</reference>
<dbReference type="InterPro" id="IPR006564">
    <property type="entry name" value="Znf_PMZ"/>
</dbReference>
<keyword evidence="3" id="KW-1185">Reference proteome</keyword>
<sequence>MSIEYASNDSSKFFFRSTENKDLSTPLVVHFDAKEGSIQCTCGKFKMMGLLYSHYMRVLRYLDIVNIPEKYLLL</sequence>
<protein>
    <recommendedName>
        <fullName evidence="1">Zinc finger PMZ-type domain-containing protein</fullName>
    </recommendedName>
</protein>
<evidence type="ECO:0000313" key="3">
    <source>
        <dbReference type="Proteomes" id="UP000775213"/>
    </source>
</evidence>
<dbReference type="Proteomes" id="UP000775213">
    <property type="component" value="Unassembled WGS sequence"/>
</dbReference>
<comment type="caution">
    <text evidence="2">The sequence shown here is derived from an EMBL/GenBank/DDBJ whole genome shotgun (WGS) entry which is preliminary data.</text>
</comment>
<dbReference type="SMART" id="SM00575">
    <property type="entry name" value="ZnF_PMZ"/>
    <property type="match status" value="1"/>
</dbReference>
<evidence type="ECO:0000259" key="1">
    <source>
        <dbReference type="SMART" id="SM00575"/>
    </source>
</evidence>
<feature type="domain" description="Zinc finger PMZ-type" evidence="1">
    <location>
        <begin position="38"/>
        <end position="65"/>
    </location>
</feature>
<proteinExistence type="predicted"/>
<gene>
    <name evidence="2" type="ORF">IEQ34_019006</name>
</gene>
<dbReference type="GO" id="GO:0008270">
    <property type="term" value="F:zinc ion binding"/>
    <property type="evidence" value="ECO:0007669"/>
    <property type="project" value="InterPro"/>
</dbReference>